<dbReference type="GO" id="GO:0009060">
    <property type="term" value="P:aerobic respiration"/>
    <property type="evidence" value="ECO:0007669"/>
    <property type="project" value="TreeGrafter"/>
</dbReference>
<dbReference type="EC" id="7.1.1.2" evidence="8"/>
<comment type="similarity">
    <text evidence="2 7">Belongs to the complex I subunit 1 family.</text>
</comment>
<evidence type="ECO:0000256" key="2">
    <source>
        <dbReference type="ARBA" id="ARBA00010535"/>
    </source>
</evidence>
<dbReference type="PANTHER" id="PTHR11432">
    <property type="entry name" value="NADH DEHYDROGENASE SUBUNIT 1"/>
    <property type="match status" value="1"/>
</dbReference>
<feature type="transmembrane region" description="Helical" evidence="9">
    <location>
        <begin position="151"/>
        <end position="173"/>
    </location>
</feature>
<dbReference type="InterPro" id="IPR018086">
    <property type="entry name" value="NADH_UbQ_OxRdtase_su1_CS"/>
</dbReference>
<feature type="transmembrane region" description="Helical" evidence="9">
    <location>
        <begin position="185"/>
        <end position="203"/>
    </location>
</feature>
<dbReference type="AlphaFoldDB" id="A0A0S2IAW2"/>
<accession>A0A0S2IAW2</accession>
<sequence length="332" mass="36826">MFTFILNILIELVKILIIVVPVLISVAYLTLAERKILGYMQTRKGPNVVGIYGLLQPLADGVKLFTKETVIPNHVSLFVYFFAPIMALTLALLAWGVLPLGYSNIISDLNVGILFIFAISSIGVYAILMSGWASNSKYAFMGALRAAAQMISYEVSIGLIIISTILITGSLNLTSVINTQIETTWFIFPLLPAGIMFLISCLAETNRAPFDLTEGESELVSGYNVEYPAMSFALFFLAEYSHIIFMSFLFAIMFLGGWHSPVWGVYSSIWLPIKASLVIFTFLWVRASFPRIRYDQLMAILWKTYLPLSLAVVALVGSLLLMINGLPPLKCM</sequence>
<evidence type="ECO:0000256" key="1">
    <source>
        <dbReference type="ARBA" id="ARBA00004141"/>
    </source>
</evidence>
<feature type="transmembrane region" description="Helical" evidence="9">
    <location>
        <begin position="232"/>
        <end position="257"/>
    </location>
</feature>
<evidence type="ECO:0000256" key="5">
    <source>
        <dbReference type="ARBA" id="ARBA00022989"/>
    </source>
</evidence>
<reference evidence="10" key="1">
    <citation type="journal article" date="2015" name="PeerJ">
        <title>Phylogenetic analysis of higher-level relationships within Hydroidolina (Cnidaria: Hydrozoa) using mitochondrial genome data and insight into their mitochondrial transcription.</title>
        <authorList>
            <person name="Kayal E."/>
            <person name="Bentlage B."/>
            <person name="Cartwright P."/>
            <person name="Yanagihara A.A."/>
            <person name="Lindsay D.J."/>
            <person name="Hopcroft R.R."/>
            <person name="Collins A.G."/>
        </authorList>
    </citation>
    <scope>NUCLEOTIDE SEQUENCE</scope>
</reference>
<dbReference type="InterPro" id="IPR001694">
    <property type="entry name" value="NADH_UbQ_OxRdtase_su1/FPO"/>
</dbReference>
<feature type="transmembrane region" description="Helical" evidence="9">
    <location>
        <begin position="109"/>
        <end position="130"/>
    </location>
</feature>
<dbReference type="PROSITE" id="PS00667">
    <property type="entry name" value="COMPLEX1_ND1_1"/>
    <property type="match status" value="1"/>
</dbReference>
<comment type="catalytic activity">
    <reaction evidence="8">
        <text>a ubiquinone + NADH + 5 H(+)(in) = a ubiquinol + NAD(+) + 4 H(+)(out)</text>
        <dbReference type="Rhea" id="RHEA:29091"/>
        <dbReference type="Rhea" id="RHEA-COMP:9565"/>
        <dbReference type="Rhea" id="RHEA-COMP:9566"/>
        <dbReference type="ChEBI" id="CHEBI:15378"/>
        <dbReference type="ChEBI" id="CHEBI:16389"/>
        <dbReference type="ChEBI" id="CHEBI:17976"/>
        <dbReference type="ChEBI" id="CHEBI:57540"/>
        <dbReference type="ChEBI" id="CHEBI:57945"/>
        <dbReference type="EC" id="7.1.1.2"/>
    </reaction>
</comment>
<dbReference type="GO" id="GO:0008137">
    <property type="term" value="F:NADH dehydrogenase (ubiquinone) activity"/>
    <property type="evidence" value="ECO:0007669"/>
    <property type="project" value="UniProtKB-EC"/>
</dbReference>
<feature type="transmembrane region" description="Helical" evidence="9">
    <location>
        <begin position="263"/>
        <end position="285"/>
    </location>
</feature>
<dbReference type="NCBIfam" id="NF004741">
    <property type="entry name" value="PRK06076.1-2"/>
    <property type="match status" value="1"/>
</dbReference>
<organism evidence="10">
    <name type="scientific">Liriope tetraphylla</name>
    <dbReference type="NCBI Taxonomy" id="37524"/>
    <lineage>
        <taxon>Eukaryota</taxon>
        <taxon>Metazoa</taxon>
        <taxon>Cnidaria</taxon>
        <taxon>Hydrozoa</taxon>
        <taxon>Trachylinae</taxon>
        <taxon>Limnomedusae</taxon>
        <taxon>Geryoniidae</taxon>
        <taxon>Liriope</taxon>
    </lineage>
</organism>
<dbReference type="PROSITE" id="PS00668">
    <property type="entry name" value="COMPLEX1_ND1_2"/>
    <property type="match status" value="1"/>
</dbReference>
<evidence type="ECO:0000256" key="6">
    <source>
        <dbReference type="ARBA" id="ARBA00023136"/>
    </source>
</evidence>
<evidence type="ECO:0000256" key="3">
    <source>
        <dbReference type="ARBA" id="ARBA00021009"/>
    </source>
</evidence>
<dbReference type="Pfam" id="PF00146">
    <property type="entry name" value="NADHdh"/>
    <property type="match status" value="1"/>
</dbReference>
<proteinExistence type="inferred from homology"/>
<keyword evidence="4 7" id="KW-0812">Transmembrane</keyword>
<keyword evidence="8 10" id="KW-0496">Mitochondrion</keyword>
<evidence type="ECO:0000256" key="4">
    <source>
        <dbReference type="ARBA" id="ARBA00022692"/>
    </source>
</evidence>
<evidence type="ECO:0000256" key="9">
    <source>
        <dbReference type="SAM" id="Phobius"/>
    </source>
</evidence>
<feature type="transmembrane region" description="Helical" evidence="9">
    <location>
        <begin position="12"/>
        <end position="31"/>
    </location>
</feature>
<keyword evidence="8" id="KW-0830">Ubiquinone</keyword>
<comment type="subcellular location">
    <subcellularLocation>
        <location evidence="1">Membrane</location>
        <topology evidence="1">Multi-pass membrane protein</topology>
    </subcellularLocation>
    <subcellularLocation>
        <location evidence="7">Mitochondrion inner membrane</location>
        <topology evidence="7">Multi-pass membrane protein</topology>
    </subcellularLocation>
</comment>
<protein>
    <recommendedName>
        <fullName evidence="3 8">NADH-ubiquinone oxidoreductase chain 1</fullName>
        <ecNumber evidence="8">7.1.1.2</ecNumber>
    </recommendedName>
</protein>
<feature type="transmembrane region" description="Helical" evidence="9">
    <location>
        <begin position="77"/>
        <end position="97"/>
    </location>
</feature>
<evidence type="ECO:0000313" key="10">
    <source>
        <dbReference type="EMBL" id="ALO20705.1"/>
    </source>
</evidence>
<dbReference type="HAMAP" id="MF_01350">
    <property type="entry name" value="NDH1_NuoH"/>
    <property type="match status" value="1"/>
</dbReference>
<gene>
    <name evidence="10" type="primary">nad1</name>
</gene>
<keyword evidence="5 9" id="KW-1133">Transmembrane helix</keyword>
<dbReference type="GO" id="GO:0005743">
    <property type="term" value="C:mitochondrial inner membrane"/>
    <property type="evidence" value="ECO:0007669"/>
    <property type="project" value="UniProtKB-SubCell"/>
</dbReference>
<name>A0A0S2IAW2_9CNID</name>
<evidence type="ECO:0000256" key="7">
    <source>
        <dbReference type="RuleBase" id="RU000471"/>
    </source>
</evidence>
<geneLocation type="mitochondrion" evidence="10"/>
<keyword evidence="6 9" id="KW-0472">Membrane</keyword>
<feature type="transmembrane region" description="Helical" evidence="9">
    <location>
        <begin position="305"/>
        <end position="326"/>
    </location>
</feature>
<dbReference type="PANTHER" id="PTHR11432:SF3">
    <property type="entry name" value="NADH-UBIQUINONE OXIDOREDUCTASE CHAIN 1"/>
    <property type="match status" value="1"/>
</dbReference>
<keyword evidence="7" id="KW-0520">NAD</keyword>
<evidence type="ECO:0000256" key="8">
    <source>
        <dbReference type="RuleBase" id="RU000473"/>
    </source>
</evidence>
<dbReference type="GO" id="GO:0003954">
    <property type="term" value="F:NADH dehydrogenase activity"/>
    <property type="evidence" value="ECO:0007669"/>
    <property type="project" value="TreeGrafter"/>
</dbReference>
<dbReference type="EMBL" id="KT809327">
    <property type="protein sequence ID" value="ALO20705.1"/>
    <property type="molecule type" value="Genomic_DNA"/>
</dbReference>